<dbReference type="GO" id="GO:0051537">
    <property type="term" value="F:2 iron, 2 sulfur cluster binding"/>
    <property type="evidence" value="ECO:0007669"/>
    <property type="project" value="UniProtKB-KW"/>
</dbReference>
<feature type="domain" description="2Fe-2S ferredoxin-type" evidence="10">
    <location>
        <begin position="97"/>
        <end position="190"/>
    </location>
</feature>
<evidence type="ECO:0000256" key="8">
    <source>
        <dbReference type="ARBA" id="ARBA00034078"/>
    </source>
</evidence>
<evidence type="ECO:0000256" key="9">
    <source>
        <dbReference type="SAM" id="MobiDB-lite"/>
    </source>
</evidence>
<keyword evidence="6" id="KW-0408">Iron</keyword>
<evidence type="ECO:0000256" key="6">
    <source>
        <dbReference type="ARBA" id="ARBA00023004"/>
    </source>
</evidence>
<comment type="cofactor">
    <cofactor evidence="8">
        <name>[2Fe-2S] cluster</name>
        <dbReference type="ChEBI" id="CHEBI:190135"/>
    </cofactor>
</comment>
<dbReference type="InterPro" id="IPR001041">
    <property type="entry name" value="2Fe-2S_ferredoxin-type"/>
</dbReference>
<keyword evidence="4" id="KW-0479">Metal-binding</keyword>
<dbReference type="RefSeq" id="WP_229110723.1">
    <property type="nucleotide sequence ID" value="NZ_CP064788.1"/>
</dbReference>
<evidence type="ECO:0000313" key="11">
    <source>
        <dbReference type="EMBL" id="QSG07552.1"/>
    </source>
</evidence>
<keyword evidence="7" id="KW-0411">Iron-sulfur</keyword>
<name>A0A897N3J1_9EURY</name>
<comment type="similarity">
    <text evidence="1">Belongs to the 2Fe2S plant-type ferredoxin family.</text>
</comment>
<feature type="compositionally biased region" description="Low complexity" evidence="9">
    <location>
        <begin position="82"/>
        <end position="95"/>
    </location>
</feature>
<feature type="domain" description="2Fe-2S ferredoxin-type" evidence="10">
    <location>
        <begin position="216"/>
        <end position="307"/>
    </location>
</feature>
<evidence type="ECO:0000256" key="2">
    <source>
        <dbReference type="ARBA" id="ARBA00022448"/>
    </source>
</evidence>
<evidence type="ECO:0000313" key="12">
    <source>
        <dbReference type="Proteomes" id="UP000662973"/>
    </source>
</evidence>
<dbReference type="PANTHER" id="PTHR43112:SF3">
    <property type="entry name" value="FERREDOXIN-2, CHLOROPLASTIC"/>
    <property type="match status" value="1"/>
</dbReference>
<proteinExistence type="inferred from homology"/>
<organism evidence="11 12">
    <name type="scientific">Halapricum desulfuricans</name>
    <dbReference type="NCBI Taxonomy" id="2841257"/>
    <lineage>
        <taxon>Archaea</taxon>
        <taxon>Methanobacteriati</taxon>
        <taxon>Methanobacteriota</taxon>
        <taxon>Stenosarchaea group</taxon>
        <taxon>Halobacteria</taxon>
        <taxon>Halobacteriales</taxon>
        <taxon>Haloarculaceae</taxon>
        <taxon>Halapricum</taxon>
    </lineage>
</organism>
<evidence type="ECO:0000256" key="1">
    <source>
        <dbReference type="ARBA" id="ARBA00007874"/>
    </source>
</evidence>
<sequence length="312" mass="32554">MDGRHASGDGTEKADETESSETTETPADTESGLDSALRRQLLASTASVGALATAGCLGILGDGSETGPRPGGPTAVEETTDDTTPNGTATPGGPDSFSIEYVVQEATLDVPTDETLLDAGLDADLDMPYQCQVGVCGQCASTVDGDGTELVEHGDVGYGEMGEAEFQAGYVLPCVAEPRDELSLTTGKQDELDSFMAGETTPTPEETSTPGGVESYAINYVEQGDTIDVASDETLLKAGEDEGWELPKQCEVGVCGQCTSKVDGDGSELVEHDGNQYLSDEQLEEGYVLTCVGYPRDDFELTTGVKDEADQI</sequence>
<accession>A0A897N3J1</accession>
<evidence type="ECO:0000256" key="7">
    <source>
        <dbReference type="ARBA" id="ARBA00023014"/>
    </source>
</evidence>
<feature type="region of interest" description="Disordered" evidence="9">
    <location>
        <begin position="1"/>
        <end position="36"/>
    </location>
</feature>
<evidence type="ECO:0000256" key="5">
    <source>
        <dbReference type="ARBA" id="ARBA00022982"/>
    </source>
</evidence>
<protein>
    <submittedName>
        <fullName evidence="11">Ferredoxin</fullName>
    </submittedName>
</protein>
<dbReference type="PANTHER" id="PTHR43112">
    <property type="entry name" value="FERREDOXIN"/>
    <property type="match status" value="1"/>
</dbReference>
<dbReference type="GeneID" id="68850815"/>
<reference evidence="11 12" key="1">
    <citation type="submission" date="2020-11" db="EMBL/GenBank/DDBJ databases">
        <title>Carbohydrate-dependent, anaerobic sulfur respiration: A novel catabolism in halophilic archaea.</title>
        <authorList>
            <person name="Sorokin D.Y."/>
            <person name="Messina E."/>
            <person name="Smedile F."/>
            <person name="La Cono V."/>
            <person name="Hallsworth J.E."/>
            <person name="Yakimov M.M."/>
        </authorList>
    </citation>
    <scope>NUCLEOTIDE SEQUENCE [LARGE SCALE GENOMIC DNA]</scope>
    <source>
        <strain evidence="11 12">HSR12-2</strain>
    </source>
</reference>
<evidence type="ECO:0000256" key="3">
    <source>
        <dbReference type="ARBA" id="ARBA00022714"/>
    </source>
</evidence>
<gene>
    <name evidence="11" type="primary">fdx</name>
    <name evidence="11" type="ORF">HSR122_0134</name>
</gene>
<dbReference type="InterPro" id="IPR006058">
    <property type="entry name" value="2Fe2S_fd_BS"/>
</dbReference>
<feature type="compositionally biased region" description="Basic and acidic residues" evidence="9">
    <location>
        <begin position="1"/>
        <end position="16"/>
    </location>
</feature>
<dbReference type="GO" id="GO:0046872">
    <property type="term" value="F:metal ion binding"/>
    <property type="evidence" value="ECO:0007669"/>
    <property type="project" value="UniProtKB-KW"/>
</dbReference>
<dbReference type="KEGG" id="hds:HSR122_0134"/>
<dbReference type="EMBL" id="CP064788">
    <property type="protein sequence ID" value="QSG07552.1"/>
    <property type="molecule type" value="Genomic_DNA"/>
</dbReference>
<keyword evidence="2" id="KW-0813">Transport</keyword>
<dbReference type="PROSITE" id="PS51085">
    <property type="entry name" value="2FE2S_FER_2"/>
    <property type="match status" value="2"/>
</dbReference>
<evidence type="ECO:0000259" key="10">
    <source>
        <dbReference type="PROSITE" id="PS51085"/>
    </source>
</evidence>
<dbReference type="CDD" id="cd00207">
    <property type="entry name" value="fer2"/>
    <property type="match status" value="2"/>
</dbReference>
<dbReference type="Proteomes" id="UP000662973">
    <property type="component" value="Chromosome"/>
</dbReference>
<dbReference type="AlphaFoldDB" id="A0A897N3J1"/>
<dbReference type="InterPro" id="IPR036010">
    <property type="entry name" value="2Fe-2S_ferredoxin-like_sf"/>
</dbReference>
<dbReference type="PROSITE" id="PS00197">
    <property type="entry name" value="2FE2S_FER_1"/>
    <property type="match status" value="2"/>
</dbReference>
<feature type="region of interest" description="Disordered" evidence="9">
    <location>
        <begin position="62"/>
        <end position="96"/>
    </location>
</feature>
<dbReference type="SUPFAM" id="SSF54292">
    <property type="entry name" value="2Fe-2S ferredoxin-like"/>
    <property type="match status" value="2"/>
</dbReference>
<keyword evidence="12" id="KW-1185">Reference proteome</keyword>
<keyword evidence="5" id="KW-0249">Electron transport</keyword>
<keyword evidence="3" id="KW-0001">2Fe-2S</keyword>
<dbReference type="Pfam" id="PF00111">
    <property type="entry name" value="Fer2"/>
    <property type="match status" value="2"/>
</dbReference>
<evidence type="ECO:0000256" key="4">
    <source>
        <dbReference type="ARBA" id="ARBA00022723"/>
    </source>
</evidence>
<dbReference type="InterPro" id="IPR012675">
    <property type="entry name" value="Beta-grasp_dom_sf"/>
</dbReference>
<dbReference type="Gene3D" id="3.10.20.30">
    <property type="match status" value="2"/>
</dbReference>